<dbReference type="EC" id="2.1.1.72" evidence="1"/>
<dbReference type="Gene3D" id="3.40.50.150">
    <property type="entry name" value="Vaccinia Virus protein VP39"/>
    <property type="match status" value="1"/>
</dbReference>
<dbReference type="PANTHER" id="PTHR33841:SF1">
    <property type="entry name" value="DNA METHYLTRANSFERASE A"/>
    <property type="match status" value="1"/>
</dbReference>
<reference evidence="8" key="2">
    <citation type="submission" date="2012-08" db="EMBL/GenBank/DDBJ databases">
        <title>Whole-genome sequence of Nocardiopsis alba strain ATCC BAA-2165 associated with honeybees.</title>
        <authorList>
            <person name="Qiao J."/>
            <person name="Chen L."/>
            <person name="Li Y."/>
            <person name="Wang J."/>
            <person name="Zhang W."/>
            <person name="Chen S."/>
        </authorList>
    </citation>
    <scope>NUCLEOTIDE SEQUENCE [LARGE SCALE GENOMIC DNA]</scope>
    <source>
        <strain evidence="8">ATCC BAA-2165 / BE74</strain>
    </source>
</reference>
<evidence type="ECO:0000256" key="3">
    <source>
        <dbReference type="ARBA" id="ARBA00022679"/>
    </source>
</evidence>
<dbReference type="REBASE" id="52853">
    <property type="entry name" value="Nal2165ORF556P"/>
</dbReference>
<dbReference type="STRING" id="1205910.B005_0556"/>
<keyword evidence="2 7" id="KW-0489">Methyltransferase</keyword>
<dbReference type="EMBL" id="CP003788">
    <property type="protein sequence ID" value="AFR07283.1"/>
    <property type="molecule type" value="Genomic_DNA"/>
</dbReference>
<feature type="domain" description="Type II methyltransferase M.TaqI-like" evidence="6">
    <location>
        <begin position="553"/>
        <end position="775"/>
    </location>
</feature>
<protein>
    <recommendedName>
        <fullName evidence="1">site-specific DNA-methyltransferase (adenine-specific)</fullName>
        <ecNumber evidence="1">2.1.1.72</ecNumber>
    </recommendedName>
</protein>
<evidence type="ECO:0000256" key="4">
    <source>
        <dbReference type="ARBA" id="ARBA00022691"/>
    </source>
</evidence>
<gene>
    <name evidence="7" type="ordered locus">B005_0556</name>
</gene>
<comment type="catalytic activity">
    <reaction evidence="5">
        <text>a 2'-deoxyadenosine in DNA + S-adenosyl-L-methionine = an N(6)-methyl-2'-deoxyadenosine in DNA + S-adenosyl-L-homocysteine + H(+)</text>
        <dbReference type="Rhea" id="RHEA:15197"/>
        <dbReference type="Rhea" id="RHEA-COMP:12418"/>
        <dbReference type="Rhea" id="RHEA-COMP:12419"/>
        <dbReference type="ChEBI" id="CHEBI:15378"/>
        <dbReference type="ChEBI" id="CHEBI:57856"/>
        <dbReference type="ChEBI" id="CHEBI:59789"/>
        <dbReference type="ChEBI" id="CHEBI:90615"/>
        <dbReference type="ChEBI" id="CHEBI:90616"/>
        <dbReference type="EC" id="2.1.1.72"/>
    </reaction>
</comment>
<dbReference type="SUPFAM" id="SSF53335">
    <property type="entry name" value="S-adenosyl-L-methionine-dependent methyltransferases"/>
    <property type="match status" value="1"/>
</dbReference>
<dbReference type="HOGENOM" id="CLU_284115_0_0_11"/>
<keyword evidence="3" id="KW-0808">Transferase</keyword>
<dbReference type="InterPro" id="IPR011639">
    <property type="entry name" value="MethylTrfase_TaqI-like_dom"/>
</dbReference>
<dbReference type="KEGG" id="nal:B005_0556"/>
<accession>J7L0V1</accession>
<evidence type="ECO:0000256" key="1">
    <source>
        <dbReference type="ARBA" id="ARBA00011900"/>
    </source>
</evidence>
<dbReference type="Proteomes" id="UP000003779">
    <property type="component" value="Chromosome"/>
</dbReference>
<dbReference type="GO" id="GO:0003676">
    <property type="term" value="F:nucleic acid binding"/>
    <property type="evidence" value="ECO:0007669"/>
    <property type="project" value="InterPro"/>
</dbReference>
<dbReference type="Pfam" id="PF07669">
    <property type="entry name" value="Eco57I"/>
    <property type="match status" value="1"/>
</dbReference>
<dbReference type="eggNOG" id="COG0827">
    <property type="taxonomic scope" value="Bacteria"/>
</dbReference>
<dbReference type="PANTHER" id="PTHR33841">
    <property type="entry name" value="DNA METHYLTRANSFERASE YEEA-RELATED"/>
    <property type="match status" value="1"/>
</dbReference>
<evidence type="ECO:0000313" key="7">
    <source>
        <dbReference type="EMBL" id="AFR07283.1"/>
    </source>
</evidence>
<evidence type="ECO:0000313" key="8">
    <source>
        <dbReference type="Proteomes" id="UP000003779"/>
    </source>
</evidence>
<dbReference type="PATRIC" id="fig|1205910.3.peg.521"/>
<dbReference type="InterPro" id="IPR029063">
    <property type="entry name" value="SAM-dependent_MTases_sf"/>
</dbReference>
<dbReference type="PROSITE" id="PS00092">
    <property type="entry name" value="N6_MTASE"/>
    <property type="match status" value="1"/>
</dbReference>
<organism evidence="7 8">
    <name type="scientific">Nocardiopsis alba (strain ATCC BAA-2165 / BE74)</name>
    <dbReference type="NCBI Taxonomy" id="1205910"/>
    <lineage>
        <taxon>Bacteria</taxon>
        <taxon>Bacillati</taxon>
        <taxon>Actinomycetota</taxon>
        <taxon>Actinomycetes</taxon>
        <taxon>Streptosporangiales</taxon>
        <taxon>Nocardiopsidaceae</taxon>
        <taxon>Nocardiopsis</taxon>
    </lineage>
</organism>
<evidence type="ECO:0000256" key="2">
    <source>
        <dbReference type="ARBA" id="ARBA00022603"/>
    </source>
</evidence>
<dbReference type="GO" id="GO:0009007">
    <property type="term" value="F:site-specific DNA-methyltransferase (adenine-specific) activity"/>
    <property type="evidence" value="ECO:0007669"/>
    <property type="project" value="UniProtKB-EC"/>
</dbReference>
<dbReference type="AlphaFoldDB" id="J7L0V1"/>
<dbReference type="PRINTS" id="PR00507">
    <property type="entry name" value="N12N6MTFRASE"/>
</dbReference>
<dbReference type="InterPro" id="IPR050953">
    <property type="entry name" value="N4_N6_ade-DNA_methylase"/>
</dbReference>
<dbReference type="InterPro" id="IPR002052">
    <property type="entry name" value="DNA_methylase_N6_adenine_CS"/>
</dbReference>
<dbReference type="GO" id="GO:0006304">
    <property type="term" value="P:DNA modification"/>
    <property type="evidence" value="ECO:0007669"/>
    <property type="project" value="InterPro"/>
</dbReference>
<sequence length="1069" mass="119947">MTSNRMRLVNEGRFRDLFIEELGWTRANHPGFTVSTNDGDYTLTQVAGYKGVRVWLCPTVPTSRTQRLIDHEVKRISDERLIIFADPVHQQWRWPQSSNTLGRGQPRLTTHAHIAGTDNPALDQRLAMIEIGLDEEPTVVEILRRMRSAFDADKITKGFYDKFLSKHRALVEAIQGLDTKGKREWYSALLMNRLMFIYFMQRKGFMDGDRDYLRNRLDRLRSKSEPSKFYEFYRDFLLPLFHEGLGAPGLQVNDPVIKELLGDIPYINGGIFAIHELEAAHEDITIPDQVFESIFDLFDAYQWHLDDRPSADQNEINPDVLGYIFEQFINQKEQGAYYTKEDVTHFMTSSTLIPVFLERLEQATGINPWAYVAAEPGRYIWESLQHGLDVDYPAEIEAERGDLRRPTWNAKAPESHALPGETWWEVEHRRNTYKAIVEAARSGKIAHVDTAVTHNLDLESLATDVIDGIDNPVDVVAAWKILTNLKVIDPTCGSGAFLFAALKILQALYSAVLDAARSQAKTSSEQGLISLLAEVDTHPNAVYFILKHSTLSNLYGVDLMKEATEIARLRLFLKLVSAIDDRKNLEPLPDLDFNIKSGNVLVGARVPDEIEDTNDLLSSTTIDVVMEQANEITDAYREFRKTQESGAPETVKAARDALAGKLAAARDAVNKHYHSVNGLRGSVEGWVASHSPFHWFIEYPEVFSDGGFDVVIGNPPYIAKRKVQGYTFSGFVADNTPDIYAPCTERSSQITRLDGRMALIIPISAQFGGEFTALRHHLERRFSRLWVSTFSRNPSALFSAGLGVRSTIVIGSGGGTEGNTLHTTKTHRWIDEFRPALFETLTYVQHAPVPNHGGWVRLVDEGIARLFGGLSPKGGLAQMVISRGGSSPVGFKTTALYWLSVFGEDPPSYRLDFKQTPQTKIGRLRFANEQEAKVALAILASKIAFVWWYCTGDDFDVTGDGLKSTPINVSELTGHAKKRLAEIADDLIADFPNHVAFTKYAGKWMGNYVHSEMRDITDEVDLILADEFGYTELLPALEHAYYCVYKPTGDRPGTLRYDPAVRAGKASGA</sequence>
<dbReference type="eggNOG" id="COG1002">
    <property type="taxonomic scope" value="Bacteria"/>
</dbReference>
<name>J7L0V1_NOCAA</name>
<proteinExistence type="predicted"/>
<evidence type="ECO:0000259" key="6">
    <source>
        <dbReference type="Pfam" id="PF07669"/>
    </source>
</evidence>
<dbReference type="GO" id="GO:0032259">
    <property type="term" value="P:methylation"/>
    <property type="evidence" value="ECO:0007669"/>
    <property type="project" value="UniProtKB-KW"/>
</dbReference>
<reference evidence="7 8" key="1">
    <citation type="journal article" date="2012" name="J. Bacteriol.">
        <title>Whole-Genome Sequence of Nocardiopsis alba Strain ATCC BAA-2165, Associated with Honeybees.</title>
        <authorList>
            <person name="Qiao J."/>
            <person name="Chen L."/>
            <person name="Li Y."/>
            <person name="Wang J."/>
            <person name="Zhang W."/>
            <person name="Chen S."/>
        </authorList>
    </citation>
    <scope>NUCLEOTIDE SEQUENCE [LARGE SCALE GENOMIC DNA]</scope>
    <source>
        <strain evidence="8">ATCC BAA-2165 / BE74</strain>
    </source>
</reference>
<evidence type="ECO:0000256" key="5">
    <source>
        <dbReference type="ARBA" id="ARBA00047942"/>
    </source>
</evidence>
<keyword evidence="4" id="KW-0949">S-adenosyl-L-methionine</keyword>